<gene>
    <name evidence="1" type="ORF">DPMN_064435</name>
</gene>
<evidence type="ECO:0000313" key="1">
    <source>
        <dbReference type="EMBL" id="KAH3721507.1"/>
    </source>
</evidence>
<comment type="caution">
    <text evidence="1">The sequence shown here is derived from an EMBL/GenBank/DDBJ whole genome shotgun (WGS) entry which is preliminary data.</text>
</comment>
<dbReference type="EMBL" id="JAIWYP010000013">
    <property type="protein sequence ID" value="KAH3721507.1"/>
    <property type="molecule type" value="Genomic_DNA"/>
</dbReference>
<protein>
    <submittedName>
        <fullName evidence="1">Uncharacterized protein</fullName>
    </submittedName>
</protein>
<proteinExistence type="predicted"/>
<reference evidence="1" key="1">
    <citation type="journal article" date="2019" name="bioRxiv">
        <title>The Genome of the Zebra Mussel, Dreissena polymorpha: A Resource for Invasive Species Research.</title>
        <authorList>
            <person name="McCartney M.A."/>
            <person name="Auch B."/>
            <person name="Kono T."/>
            <person name="Mallez S."/>
            <person name="Zhang Y."/>
            <person name="Obille A."/>
            <person name="Becker A."/>
            <person name="Abrahante J.E."/>
            <person name="Garbe J."/>
            <person name="Badalamenti J.P."/>
            <person name="Herman A."/>
            <person name="Mangelson H."/>
            <person name="Liachko I."/>
            <person name="Sullivan S."/>
            <person name="Sone E.D."/>
            <person name="Koren S."/>
            <person name="Silverstein K.A.T."/>
            <person name="Beckman K.B."/>
            <person name="Gohl D.M."/>
        </authorList>
    </citation>
    <scope>NUCLEOTIDE SEQUENCE</scope>
    <source>
        <strain evidence="1">Duluth1</strain>
        <tissue evidence="1">Whole animal</tissue>
    </source>
</reference>
<name>A0A9D4CD72_DREPO</name>
<evidence type="ECO:0000313" key="2">
    <source>
        <dbReference type="Proteomes" id="UP000828390"/>
    </source>
</evidence>
<accession>A0A9D4CD72</accession>
<sequence length="120" mass="13703">MVKLARELFDCDVGELVNIDSQFSTCDSDMTKWDKPATELLNQGSDHSEDEEEKCVSVSRPVSLDDACVSIHKLKEVALQNGSKGMLKISMDYEEFLIDMRVTKTTKQTSFKYFFVKVMF</sequence>
<keyword evidence="2" id="KW-1185">Reference proteome</keyword>
<dbReference type="Proteomes" id="UP000828390">
    <property type="component" value="Unassembled WGS sequence"/>
</dbReference>
<dbReference type="AlphaFoldDB" id="A0A9D4CD72"/>
<reference evidence="1" key="2">
    <citation type="submission" date="2020-11" db="EMBL/GenBank/DDBJ databases">
        <authorList>
            <person name="McCartney M.A."/>
            <person name="Auch B."/>
            <person name="Kono T."/>
            <person name="Mallez S."/>
            <person name="Becker A."/>
            <person name="Gohl D.M."/>
            <person name="Silverstein K.A.T."/>
            <person name="Koren S."/>
            <person name="Bechman K.B."/>
            <person name="Herman A."/>
            <person name="Abrahante J.E."/>
            <person name="Garbe J."/>
        </authorList>
    </citation>
    <scope>NUCLEOTIDE SEQUENCE</scope>
    <source>
        <strain evidence="1">Duluth1</strain>
        <tissue evidence="1">Whole animal</tissue>
    </source>
</reference>
<organism evidence="1 2">
    <name type="scientific">Dreissena polymorpha</name>
    <name type="common">Zebra mussel</name>
    <name type="synonym">Mytilus polymorpha</name>
    <dbReference type="NCBI Taxonomy" id="45954"/>
    <lineage>
        <taxon>Eukaryota</taxon>
        <taxon>Metazoa</taxon>
        <taxon>Spiralia</taxon>
        <taxon>Lophotrochozoa</taxon>
        <taxon>Mollusca</taxon>
        <taxon>Bivalvia</taxon>
        <taxon>Autobranchia</taxon>
        <taxon>Heteroconchia</taxon>
        <taxon>Euheterodonta</taxon>
        <taxon>Imparidentia</taxon>
        <taxon>Neoheterodontei</taxon>
        <taxon>Myida</taxon>
        <taxon>Dreissenoidea</taxon>
        <taxon>Dreissenidae</taxon>
        <taxon>Dreissena</taxon>
    </lineage>
</organism>